<dbReference type="Gene3D" id="3.30.559.30">
    <property type="entry name" value="Nonribosomal peptide synthetase, condensation domain"/>
    <property type="match status" value="1"/>
</dbReference>
<dbReference type="InterPro" id="IPR036736">
    <property type="entry name" value="ACP-like_sf"/>
</dbReference>
<protein>
    <submittedName>
        <fullName evidence="4">Tyrocidine synthase 3</fullName>
    </submittedName>
</protein>
<sequence>MTAADRAFWQRVLGGGYTPLPRWPGNTADSAAVCRTAIPAGTAEALLLRSERQGLSPDTLLLAAFVRVLAAVTGDSSVVTGYLPGKDAQNSPQNAPEKGPLPLWAALSGGSWAELATEVAQSAAEVQRHSPQVLDELRTETGRTEPLFDTVLVDGRAAGPEDLTAGTVLAAGLSRTGDRLDLVLSHRPGALDGEQAGRFAGYLLTALRELAERPEADHQEWSPVPEQEIDRQLAEFAGPQRELPDRRVHELFEDQVRLRPDDIAAVHGTESWSYRELNERANRVAHALRHGGLRDEDVVAVVTERTLPWLVAVLAVFKAGGVYLPVEPHFPADRISGMLVRADCRRVLTERDVSPGLTEALAGLPGVRAEHLAELLAGDHPVTDPGVPVAAGQSAYIYFTSGSTGAPKGAVCEHAGFLNHLLAKIDDLEITEGRVVAQTAPQCFDISLWQLVAALAVGGRTLIIGQPDILDTARFIETLATGGVEVLQAVPSYLEVVLTELERSPRALPRLRHVSATGEALKKELVERWFATFPEVALVNAYGLTETSDDTNHEVMRGVPDQAAVPLGRPVANVRIHIVDERLRPVPLGSPGEILFSGVCVGRGYVNDEERTRAAFMPDPLLPGERMYRSGDFGRWLPDGRLEFLGRRDAQVKIRGFRIEIGEVENQLLRVDGVRDSAVVVTGEGESRQLVAFHSGAQLSDERLVAALGAALPGYMIPSRFRRLDVLPLTANGKIDRKALTRLAGQEEAADGGVELRTGTERRLAGLWSQVLKVPAGRIGRDSHFFDSGGTSLSMLRLAIALDRVVTPAELQQHPVLADCAALLDRRAAEAPNPGRQPVDSHV</sequence>
<dbReference type="Pfam" id="PF13193">
    <property type="entry name" value="AMP-binding_C"/>
    <property type="match status" value="1"/>
</dbReference>
<dbReference type="Gene3D" id="3.40.50.12780">
    <property type="entry name" value="N-terminal domain of ligase-like"/>
    <property type="match status" value="1"/>
</dbReference>
<dbReference type="InterPro" id="IPR042099">
    <property type="entry name" value="ANL_N_sf"/>
</dbReference>
<dbReference type="InterPro" id="IPR020845">
    <property type="entry name" value="AMP-binding_CS"/>
</dbReference>
<dbReference type="SUPFAM" id="SSF56801">
    <property type="entry name" value="Acetyl-CoA synthetase-like"/>
    <property type="match status" value="1"/>
</dbReference>
<keyword evidence="5" id="KW-1185">Reference proteome</keyword>
<dbReference type="Pfam" id="PF00550">
    <property type="entry name" value="PP-binding"/>
    <property type="match status" value="1"/>
</dbReference>
<dbReference type="PROSITE" id="PS00455">
    <property type="entry name" value="AMP_BINDING"/>
    <property type="match status" value="1"/>
</dbReference>
<dbReference type="Gene3D" id="3.30.300.30">
    <property type="match status" value="1"/>
</dbReference>
<dbReference type="Pfam" id="PF00501">
    <property type="entry name" value="AMP-binding"/>
    <property type="match status" value="1"/>
</dbReference>
<evidence type="ECO:0000259" key="1">
    <source>
        <dbReference type="Pfam" id="PF00501"/>
    </source>
</evidence>
<evidence type="ECO:0000313" key="4">
    <source>
        <dbReference type="EMBL" id="OSY47214.1"/>
    </source>
</evidence>
<evidence type="ECO:0000259" key="3">
    <source>
        <dbReference type="Pfam" id="PF13193"/>
    </source>
</evidence>
<evidence type="ECO:0000313" key="5">
    <source>
        <dbReference type="Proteomes" id="UP000194225"/>
    </source>
</evidence>
<dbReference type="SUPFAM" id="SSF47336">
    <property type="entry name" value="ACP-like"/>
    <property type="match status" value="1"/>
</dbReference>
<comment type="caution">
    <text evidence="4">The sequence shown here is derived from an EMBL/GenBank/DDBJ whole genome shotgun (WGS) entry which is preliminary data.</text>
</comment>
<proteinExistence type="predicted"/>
<feature type="domain" description="AMP-dependent synthetase/ligase" evidence="1">
    <location>
        <begin position="252"/>
        <end position="605"/>
    </location>
</feature>
<name>A0ABX3Y2G0_STRPT</name>
<accession>A0ABX3Y2G0</accession>
<dbReference type="PANTHER" id="PTHR45527">
    <property type="entry name" value="NONRIBOSOMAL PEPTIDE SYNTHETASE"/>
    <property type="match status" value="1"/>
</dbReference>
<feature type="domain" description="Carrier" evidence="2">
    <location>
        <begin position="763"/>
        <end position="824"/>
    </location>
</feature>
<dbReference type="Gene3D" id="1.10.1200.10">
    <property type="entry name" value="ACP-like"/>
    <property type="match status" value="1"/>
</dbReference>
<dbReference type="InterPro" id="IPR045851">
    <property type="entry name" value="AMP-bd_C_sf"/>
</dbReference>
<gene>
    <name evidence="4" type="primary">tycC_3</name>
    <name evidence="4" type="ORF">BG653_01313</name>
</gene>
<feature type="domain" description="AMP-binding enzyme C-terminal" evidence="3">
    <location>
        <begin position="663"/>
        <end position="734"/>
    </location>
</feature>
<dbReference type="CDD" id="cd05930">
    <property type="entry name" value="A_NRPS"/>
    <property type="match status" value="1"/>
</dbReference>
<reference evidence="4 5" key="1">
    <citation type="submission" date="2016-09" db="EMBL/GenBank/DDBJ databases">
        <title>Streptomyces platensis DSM40041, a candidate organism with high potential of specific P450 cytochromes.</title>
        <authorList>
            <person name="Grumaz C."/>
            <person name="Vainshtein Y."/>
            <person name="Kirstahler P."/>
            <person name="Sohn K."/>
        </authorList>
    </citation>
    <scope>NUCLEOTIDE SEQUENCE [LARGE SCALE GENOMIC DNA]</scope>
    <source>
        <strain evidence="4 5">DSM 40041</strain>
    </source>
</reference>
<dbReference type="InterPro" id="IPR009081">
    <property type="entry name" value="PP-bd_ACP"/>
</dbReference>
<dbReference type="InterPro" id="IPR000873">
    <property type="entry name" value="AMP-dep_synth/lig_dom"/>
</dbReference>
<organism evidence="4 5">
    <name type="scientific">Streptomyces platensis</name>
    <dbReference type="NCBI Taxonomy" id="58346"/>
    <lineage>
        <taxon>Bacteria</taxon>
        <taxon>Bacillati</taxon>
        <taxon>Actinomycetota</taxon>
        <taxon>Actinomycetes</taxon>
        <taxon>Kitasatosporales</taxon>
        <taxon>Streptomycetaceae</taxon>
        <taxon>Streptomyces</taxon>
    </lineage>
</organism>
<evidence type="ECO:0000259" key="2">
    <source>
        <dbReference type="Pfam" id="PF00550"/>
    </source>
</evidence>
<dbReference type="EMBL" id="MIGA01000005">
    <property type="protein sequence ID" value="OSY47214.1"/>
    <property type="molecule type" value="Genomic_DNA"/>
</dbReference>
<dbReference type="NCBIfam" id="TIGR01733">
    <property type="entry name" value="AA-adenyl-dom"/>
    <property type="match status" value="1"/>
</dbReference>
<dbReference type="SUPFAM" id="SSF52777">
    <property type="entry name" value="CoA-dependent acyltransferases"/>
    <property type="match status" value="1"/>
</dbReference>
<dbReference type="PANTHER" id="PTHR45527:SF1">
    <property type="entry name" value="FATTY ACID SYNTHASE"/>
    <property type="match status" value="1"/>
</dbReference>
<dbReference type="Proteomes" id="UP000194225">
    <property type="component" value="Unassembled WGS sequence"/>
</dbReference>
<dbReference type="InterPro" id="IPR025110">
    <property type="entry name" value="AMP-bd_C"/>
</dbReference>
<dbReference type="InterPro" id="IPR010071">
    <property type="entry name" value="AA_adenyl_dom"/>
</dbReference>